<accession>A0AAD6MXF2</accession>
<organism evidence="1 2">
    <name type="scientific">Penicillium malachiteum</name>
    <dbReference type="NCBI Taxonomy" id="1324776"/>
    <lineage>
        <taxon>Eukaryota</taxon>
        <taxon>Fungi</taxon>
        <taxon>Dikarya</taxon>
        <taxon>Ascomycota</taxon>
        <taxon>Pezizomycotina</taxon>
        <taxon>Eurotiomycetes</taxon>
        <taxon>Eurotiomycetidae</taxon>
        <taxon>Eurotiales</taxon>
        <taxon>Aspergillaceae</taxon>
        <taxon>Penicillium</taxon>
    </lineage>
</organism>
<reference evidence="1" key="1">
    <citation type="journal article" date="2023" name="IMA Fungus">
        <title>Comparative genomic study of the Penicillium genus elucidates a diverse pangenome and 15 lateral gene transfer events.</title>
        <authorList>
            <person name="Petersen C."/>
            <person name="Sorensen T."/>
            <person name="Nielsen M.R."/>
            <person name="Sondergaard T.E."/>
            <person name="Sorensen J.L."/>
            <person name="Fitzpatrick D.A."/>
            <person name="Frisvad J.C."/>
            <person name="Nielsen K.L."/>
        </authorList>
    </citation>
    <scope>NUCLEOTIDE SEQUENCE</scope>
    <source>
        <strain evidence="1">IBT 17514</strain>
    </source>
</reference>
<keyword evidence="2" id="KW-1185">Reference proteome</keyword>
<dbReference type="Proteomes" id="UP001215712">
    <property type="component" value="Unassembled WGS sequence"/>
</dbReference>
<comment type="caution">
    <text evidence="1">The sequence shown here is derived from an EMBL/GenBank/DDBJ whole genome shotgun (WGS) entry which is preliminary data.</text>
</comment>
<gene>
    <name evidence="1" type="ORF">N7493_004848</name>
</gene>
<evidence type="ECO:0000313" key="2">
    <source>
        <dbReference type="Proteomes" id="UP001215712"/>
    </source>
</evidence>
<name>A0AAD6MXF2_9EURO</name>
<protein>
    <submittedName>
        <fullName evidence="1">Uncharacterized protein</fullName>
    </submittedName>
</protein>
<dbReference type="AlphaFoldDB" id="A0AAD6MXF2"/>
<sequence>MVHWQAPPAPSSVIQCLYLPITSQANEDKQRFESIKYLLFTQLGVIYDADEVEPIKFTRPCKTFLTLMLDLFIELTFLNIKKFLDLMRLHHTALALGPMLPVEILDIILLHLPLSSLITGSQNMIRTKDLNYLNLGSEIAKLPGQIHCLFVEVEKLNPYIWKKLASYDLKDAVLKTLSQEEKTNYLRQADMSSRRYASYQSKTPEVVKFIKEKVEAM</sequence>
<evidence type="ECO:0000313" key="1">
    <source>
        <dbReference type="EMBL" id="KAJ5728518.1"/>
    </source>
</evidence>
<proteinExistence type="predicted"/>
<dbReference type="EMBL" id="JAQJAN010000005">
    <property type="protein sequence ID" value="KAJ5728518.1"/>
    <property type="molecule type" value="Genomic_DNA"/>
</dbReference>
<reference evidence="1" key="2">
    <citation type="submission" date="2023-01" db="EMBL/GenBank/DDBJ databases">
        <authorList>
            <person name="Petersen C."/>
        </authorList>
    </citation>
    <scope>NUCLEOTIDE SEQUENCE</scope>
    <source>
        <strain evidence="1">IBT 17514</strain>
    </source>
</reference>